<gene>
    <name evidence="1" type="ORF">LSALG_LOCUS21955</name>
</gene>
<sequence length="230" mass="26031">MTTLFSSQSKDHGKDSPHTMQKMIVKWFWFSKLTFDTKDEDIANEALMSVKQEHREIIGKNLSEFKKSVERKIKEVHDFITIKVKKFDGMFLGIQKNTDFRLGVAKTLVQDFCVFNIEYKEVLEKKTLTSKEHFNKVVSVGSSKNGDEVNGKVDVKVISSQILIPIPIKVMQTMTTKTTTSSSANLNVEIDMSMVQSKKDLKINKAGSSSIVKHVDMISKYKGNGSQPTE</sequence>
<dbReference type="AlphaFoldDB" id="A0AA36E5I0"/>
<dbReference type="EMBL" id="OX465080">
    <property type="protein sequence ID" value="CAI9282310.1"/>
    <property type="molecule type" value="Genomic_DNA"/>
</dbReference>
<proteinExistence type="predicted"/>
<name>A0AA36E5I0_LACSI</name>
<keyword evidence="2" id="KW-1185">Reference proteome</keyword>
<organism evidence="1 2">
    <name type="scientific">Lactuca saligna</name>
    <name type="common">Willowleaf lettuce</name>
    <dbReference type="NCBI Taxonomy" id="75948"/>
    <lineage>
        <taxon>Eukaryota</taxon>
        <taxon>Viridiplantae</taxon>
        <taxon>Streptophyta</taxon>
        <taxon>Embryophyta</taxon>
        <taxon>Tracheophyta</taxon>
        <taxon>Spermatophyta</taxon>
        <taxon>Magnoliopsida</taxon>
        <taxon>eudicotyledons</taxon>
        <taxon>Gunneridae</taxon>
        <taxon>Pentapetalae</taxon>
        <taxon>asterids</taxon>
        <taxon>campanulids</taxon>
        <taxon>Asterales</taxon>
        <taxon>Asteraceae</taxon>
        <taxon>Cichorioideae</taxon>
        <taxon>Cichorieae</taxon>
        <taxon>Lactucinae</taxon>
        <taxon>Lactuca</taxon>
    </lineage>
</organism>
<accession>A0AA36E5I0</accession>
<evidence type="ECO:0000313" key="2">
    <source>
        <dbReference type="Proteomes" id="UP001177003"/>
    </source>
</evidence>
<evidence type="ECO:0000313" key="1">
    <source>
        <dbReference type="EMBL" id="CAI9282310.1"/>
    </source>
</evidence>
<reference evidence="1" key="1">
    <citation type="submission" date="2023-04" db="EMBL/GenBank/DDBJ databases">
        <authorList>
            <person name="Vijverberg K."/>
            <person name="Xiong W."/>
            <person name="Schranz E."/>
        </authorList>
    </citation>
    <scope>NUCLEOTIDE SEQUENCE</scope>
</reference>
<protein>
    <submittedName>
        <fullName evidence="1">Uncharacterized protein</fullName>
    </submittedName>
</protein>
<dbReference type="Proteomes" id="UP001177003">
    <property type="component" value="Chromosome 4"/>
</dbReference>